<gene>
    <name evidence="2" type="ORF">G647_01882</name>
</gene>
<dbReference type="EMBL" id="KB822697">
    <property type="protein sequence ID" value="ETI29429.1"/>
    <property type="molecule type" value="Genomic_DNA"/>
</dbReference>
<dbReference type="Proteomes" id="UP000030678">
    <property type="component" value="Unassembled WGS sequence"/>
</dbReference>
<evidence type="ECO:0000256" key="1">
    <source>
        <dbReference type="SAM" id="MobiDB-lite"/>
    </source>
</evidence>
<dbReference type="HOGENOM" id="CLU_097224_0_0_1"/>
<dbReference type="GeneID" id="19980375"/>
<proteinExistence type="predicted"/>
<dbReference type="RefSeq" id="XP_008723503.1">
    <property type="nucleotide sequence ID" value="XM_008725281.1"/>
</dbReference>
<evidence type="ECO:0000313" key="2">
    <source>
        <dbReference type="EMBL" id="ETI29429.1"/>
    </source>
</evidence>
<dbReference type="VEuPathDB" id="FungiDB:G647_01882"/>
<dbReference type="Gene3D" id="3.40.50.450">
    <property type="match status" value="1"/>
</dbReference>
<feature type="region of interest" description="Disordered" evidence="1">
    <location>
        <begin position="1"/>
        <end position="24"/>
    </location>
</feature>
<evidence type="ECO:0008006" key="4">
    <source>
        <dbReference type="Google" id="ProtNLM"/>
    </source>
</evidence>
<dbReference type="SUPFAM" id="SSF52309">
    <property type="entry name" value="N-(deoxy)ribosyltransferase-like"/>
    <property type="match status" value="1"/>
</dbReference>
<protein>
    <recommendedName>
        <fullName evidence="4">Nucleoside 2-deoxyribosyltransferase</fullName>
    </recommendedName>
</protein>
<reference evidence="2 3" key="1">
    <citation type="submission" date="2013-03" db="EMBL/GenBank/DDBJ databases">
        <title>The Genome Sequence of Cladophialophora carrionii CBS 160.54.</title>
        <authorList>
            <consortium name="The Broad Institute Genomics Platform"/>
            <person name="Cuomo C."/>
            <person name="de Hoog S."/>
            <person name="Gorbushina A."/>
            <person name="Walker B."/>
            <person name="Young S.K."/>
            <person name="Zeng Q."/>
            <person name="Gargeya S."/>
            <person name="Fitzgerald M."/>
            <person name="Haas B."/>
            <person name="Abouelleil A."/>
            <person name="Allen A.W."/>
            <person name="Alvarado L."/>
            <person name="Arachchi H.M."/>
            <person name="Berlin A.M."/>
            <person name="Chapman S.B."/>
            <person name="Gainer-Dewar J."/>
            <person name="Goldberg J."/>
            <person name="Griggs A."/>
            <person name="Gujja S."/>
            <person name="Hansen M."/>
            <person name="Howarth C."/>
            <person name="Imamovic A."/>
            <person name="Ireland A."/>
            <person name="Larimer J."/>
            <person name="McCowan C."/>
            <person name="Murphy C."/>
            <person name="Pearson M."/>
            <person name="Poon T.W."/>
            <person name="Priest M."/>
            <person name="Roberts A."/>
            <person name="Saif S."/>
            <person name="Shea T."/>
            <person name="Sisk P."/>
            <person name="Sykes S."/>
            <person name="Wortman J."/>
            <person name="Nusbaum C."/>
            <person name="Birren B."/>
        </authorList>
    </citation>
    <scope>NUCLEOTIDE SEQUENCE [LARGE SCALE GENOMIC DNA]</scope>
    <source>
        <strain evidence="2 3">CBS 160.54</strain>
    </source>
</reference>
<dbReference type="InterPro" id="IPR007710">
    <property type="entry name" value="Nucleoside_deoxyribTrfase"/>
</dbReference>
<name>V9DRC3_9EURO</name>
<organism evidence="2 3">
    <name type="scientific">Cladophialophora carrionii CBS 160.54</name>
    <dbReference type="NCBI Taxonomy" id="1279043"/>
    <lineage>
        <taxon>Eukaryota</taxon>
        <taxon>Fungi</taxon>
        <taxon>Dikarya</taxon>
        <taxon>Ascomycota</taxon>
        <taxon>Pezizomycotina</taxon>
        <taxon>Eurotiomycetes</taxon>
        <taxon>Chaetothyriomycetidae</taxon>
        <taxon>Chaetothyriales</taxon>
        <taxon>Herpotrichiellaceae</taxon>
        <taxon>Cladophialophora</taxon>
    </lineage>
</organism>
<dbReference type="AlphaFoldDB" id="V9DRC3"/>
<accession>V9DRC3</accession>
<feature type="compositionally biased region" description="Low complexity" evidence="1">
    <location>
        <begin position="15"/>
        <end position="24"/>
    </location>
</feature>
<evidence type="ECO:0000313" key="3">
    <source>
        <dbReference type="Proteomes" id="UP000030678"/>
    </source>
</evidence>
<sequence>MSDDHSVLATHTADPSTTSQPFSTPPTSYTYYHAGPLFTIAELHTNALLAQAIQSISSGKFIPILPQDLEQRDLSAHAIRDEDLRALLSCDLALFTYDGAELDAGTVVEYMVAKMADVPSVILRTDFRGAGDQGQSGTETGDAWNLMSSNWPRTVTLSVNSMVGYKSSLQRTMVANQGQSASAAEQKRTVGESMIAEVAQKVVDGFERVVKEKPRLPKELRRSVYQWLALMPGFKNGGSEGEGLSVEAFARLSDDKAARGLL</sequence>
<dbReference type="Pfam" id="PF05014">
    <property type="entry name" value="Nuc_deoxyrib_tr"/>
    <property type="match status" value="1"/>
</dbReference>
<dbReference type="OrthoDB" id="3644625at2759"/>